<gene>
    <name evidence="1" type="ORF">HMPREF1317_1125</name>
</gene>
<dbReference type="EMBL" id="AKFS01000031">
    <property type="protein sequence ID" value="EJF51534.1"/>
    <property type="molecule type" value="Genomic_DNA"/>
</dbReference>
<protein>
    <submittedName>
        <fullName evidence="1">Uncharacterized protein</fullName>
    </submittedName>
</protein>
<accession>J0NVP0</accession>
<dbReference type="Proteomes" id="UP000004578">
    <property type="component" value="Unassembled WGS sequence"/>
</dbReference>
<comment type="caution">
    <text evidence="1">The sequence shown here is derived from an EMBL/GenBank/DDBJ whole genome shotgun (WGS) entry which is preliminary data.</text>
</comment>
<reference evidence="1 2" key="1">
    <citation type="submission" date="2012-05" db="EMBL/GenBank/DDBJ databases">
        <authorList>
            <person name="Harkins D.M."/>
            <person name="Madupu R."/>
            <person name="Durkin A.S."/>
            <person name="Torralba M."/>
            <person name="Methe B."/>
            <person name="Sutton G.G."/>
            <person name="Nelson K.E."/>
        </authorList>
    </citation>
    <scope>NUCLEOTIDE SEQUENCE [LARGE SCALE GENOMIC DNA]</scope>
    <source>
        <strain evidence="1 2">F0490</strain>
    </source>
</reference>
<evidence type="ECO:0000313" key="2">
    <source>
        <dbReference type="Proteomes" id="UP000004578"/>
    </source>
</evidence>
<name>J0NVP0_9ACTO</name>
<proteinExistence type="predicted"/>
<sequence>MLGILRNPRYAQMSTYMPKTAPADGGRRHSWRVQILRDEAGEPI</sequence>
<keyword evidence="2" id="KW-1185">Reference proteome</keyword>
<organism evidence="1 2">
    <name type="scientific">Schaalia georgiae F0490</name>
    <dbReference type="NCBI Taxonomy" id="1125717"/>
    <lineage>
        <taxon>Bacteria</taxon>
        <taxon>Bacillati</taxon>
        <taxon>Actinomycetota</taxon>
        <taxon>Actinomycetes</taxon>
        <taxon>Actinomycetales</taxon>
        <taxon>Actinomycetaceae</taxon>
        <taxon>Schaalia</taxon>
    </lineage>
</organism>
<dbReference type="AlphaFoldDB" id="J0NVP0"/>
<evidence type="ECO:0000313" key="1">
    <source>
        <dbReference type="EMBL" id="EJF51534.1"/>
    </source>
</evidence>